<organism evidence="2">
    <name type="scientific">Leptosphaeria maculans (strain JN3 / isolate v23.1.3 / race Av1-4-5-6-7-8)</name>
    <name type="common">Blackleg fungus</name>
    <name type="synonym">Phoma lingam</name>
    <dbReference type="NCBI Taxonomy" id="985895"/>
    <lineage>
        <taxon>Eukaryota</taxon>
        <taxon>Fungi</taxon>
        <taxon>Dikarya</taxon>
        <taxon>Ascomycota</taxon>
        <taxon>Pezizomycotina</taxon>
        <taxon>Dothideomycetes</taxon>
        <taxon>Pleosporomycetidae</taxon>
        <taxon>Pleosporales</taxon>
        <taxon>Pleosporineae</taxon>
        <taxon>Leptosphaeriaceae</taxon>
        <taxon>Plenodomus</taxon>
        <taxon>Plenodomus lingam/Leptosphaeria maculans species complex</taxon>
    </lineage>
</organism>
<dbReference type="HOGENOM" id="CLU_733776_0_0_1"/>
<dbReference type="EMBL" id="FP929129">
    <property type="protein sequence ID" value="CBX96447.1"/>
    <property type="molecule type" value="Genomic_DNA"/>
</dbReference>
<gene>
    <name evidence="1" type="ORF">LEMA_P107120.1</name>
</gene>
<keyword evidence="2" id="KW-1185">Reference proteome</keyword>
<dbReference type="InParanoid" id="E4ZZ12"/>
<name>E4ZZ12_LEPMJ</name>
<reference evidence="2" key="1">
    <citation type="journal article" date="2011" name="Nat. Commun.">
        <title>Effector diversification within compartments of the Leptosphaeria maculans genome affected by Repeat-Induced Point mutations.</title>
        <authorList>
            <person name="Rouxel T."/>
            <person name="Grandaubert J."/>
            <person name="Hane J.K."/>
            <person name="Hoede C."/>
            <person name="van de Wouw A.P."/>
            <person name="Couloux A."/>
            <person name="Dominguez V."/>
            <person name="Anthouard V."/>
            <person name="Bally P."/>
            <person name="Bourras S."/>
            <person name="Cozijnsen A.J."/>
            <person name="Ciuffetti L.M."/>
            <person name="Degrave A."/>
            <person name="Dilmaghani A."/>
            <person name="Duret L."/>
            <person name="Fudal I."/>
            <person name="Goodwin S.B."/>
            <person name="Gout L."/>
            <person name="Glaser N."/>
            <person name="Linglin J."/>
            <person name="Kema G.H.J."/>
            <person name="Lapalu N."/>
            <person name="Lawrence C.B."/>
            <person name="May K."/>
            <person name="Meyer M."/>
            <person name="Ollivier B."/>
            <person name="Poulain J."/>
            <person name="Schoch C.L."/>
            <person name="Simon A."/>
            <person name="Spatafora J.W."/>
            <person name="Stachowiak A."/>
            <person name="Turgeon B.G."/>
            <person name="Tyler B.M."/>
            <person name="Vincent D."/>
            <person name="Weissenbach J."/>
            <person name="Amselem J."/>
            <person name="Quesneville H."/>
            <person name="Oliver R.P."/>
            <person name="Wincker P."/>
            <person name="Balesdent M.-H."/>
            <person name="Howlett B.J."/>
        </authorList>
    </citation>
    <scope>NUCLEOTIDE SEQUENCE [LARGE SCALE GENOMIC DNA]</scope>
    <source>
        <strain evidence="2">JN3 / isolate v23.1.3 / race Av1-4-5-6-7-8</strain>
    </source>
</reference>
<accession>E4ZZ12</accession>
<protein>
    <submittedName>
        <fullName evidence="1">Predicted protein</fullName>
    </submittedName>
</protein>
<evidence type="ECO:0000313" key="2">
    <source>
        <dbReference type="Proteomes" id="UP000002668"/>
    </source>
</evidence>
<sequence length="377" mass="42107">MSNKHHRTSTLQHRKDTDGEAAFLADPLPSLYCEVRQTFRGKAAILRAMWRDDRRYSRVGHAFSKCGWRGGIAGADQVPSRSFVKGRMIPRAELSQFRTMQVRLFLRVSTRKWSRSVQVVRAAAPWSTRGVGKRSIDFSLDDVVQKQNETTGDLTICGHKRLINCWATLRCGTQRSRPGQPLHDFRIEVWSHKLRSGVVTVLGKAQADTGRARPPGAARSSRFELLHCMAASAWELRDGWVFVSPGSRVGAAIAFTSNELSQARQIAHGGAMPMEIVWRVHTTNGHSFTGQQAMSLETQFLLVWIPTCTFSGEKCNNFGPKTPWCQHIPNREVQAVGSSRGYLPWLYRSADANLEGWLHGPLAQGHSTGNTSHIHGN</sequence>
<dbReference type="Proteomes" id="UP000002668">
    <property type="component" value="Genome"/>
</dbReference>
<dbReference type="AlphaFoldDB" id="E4ZZ12"/>
<evidence type="ECO:0000313" key="1">
    <source>
        <dbReference type="EMBL" id="CBX96447.1"/>
    </source>
</evidence>
<proteinExistence type="predicted"/>
<dbReference type="VEuPathDB" id="FungiDB:LEMA_P107120.1"/>